<dbReference type="Proteomes" id="UP000024404">
    <property type="component" value="Unassembled WGS sequence"/>
</dbReference>
<keyword evidence="1" id="KW-0472">Membrane</keyword>
<keyword evidence="3" id="KW-1185">Reference proteome</keyword>
<sequence length="77" mass="8707">MMSNPQGTQIIQFKHAVTDAAHFPNRMCRIVITSASVSLFRDQLLFTVIVLGWNVFAYLHPCVFVKISQSIQANLKN</sequence>
<dbReference type="EnsemblMetazoa" id="OVOC2274.1">
    <property type="protein sequence ID" value="OVOC2274.1"/>
    <property type="gene ID" value="WBGene00239083"/>
</dbReference>
<protein>
    <submittedName>
        <fullName evidence="2">Uncharacterized protein</fullName>
    </submittedName>
</protein>
<feature type="transmembrane region" description="Helical" evidence="1">
    <location>
        <begin position="44"/>
        <end position="67"/>
    </location>
</feature>
<name>A0A8R1TPS2_ONCVO</name>
<dbReference type="AlphaFoldDB" id="A0A8R1TPS2"/>
<accession>A0A8R1TPS2</accession>
<organism evidence="2 3">
    <name type="scientific">Onchocerca volvulus</name>
    <dbReference type="NCBI Taxonomy" id="6282"/>
    <lineage>
        <taxon>Eukaryota</taxon>
        <taxon>Metazoa</taxon>
        <taxon>Ecdysozoa</taxon>
        <taxon>Nematoda</taxon>
        <taxon>Chromadorea</taxon>
        <taxon>Rhabditida</taxon>
        <taxon>Spirurina</taxon>
        <taxon>Spiruromorpha</taxon>
        <taxon>Filarioidea</taxon>
        <taxon>Onchocercidae</taxon>
        <taxon>Onchocerca</taxon>
    </lineage>
</organism>
<reference evidence="2" key="2">
    <citation type="submission" date="2022-06" db="UniProtKB">
        <authorList>
            <consortium name="EnsemblMetazoa"/>
        </authorList>
    </citation>
    <scope>IDENTIFICATION</scope>
</reference>
<evidence type="ECO:0000256" key="1">
    <source>
        <dbReference type="SAM" id="Phobius"/>
    </source>
</evidence>
<reference evidence="3" key="1">
    <citation type="submission" date="2013-10" db="EMBL/GenBank/DDBJ databases">
        <title>Genome sequencing of Onchocerca volvulus.</title>
        <authorList>
            <person name="Cotton J."/>
            <person name="Tsai J."/>
            <person name="Stanley E."/>
            <person name="Tracey A."/>
            <person name="Holroyd N."/>
            <person name="Lustigman S."/>
            <person name="Berriman M."/>
        </authorList>
    </citation>
    <scope>NUCLEOTIDE SEQUENCE</scope>
</reference>
<dbReference type="EMBL" id="CMVM020000073">
    <property type="status" value="NOT_ANNOTATED_CDS"/>
    <property type="molecule type" value="Genomic_DNA"/>
</dbReference>
<evidence type="ECO:0000313" key="3">
    <source>
        <dbReference type="Proteomes" id="UP000024404"/>
    </source>
</evidence>
<proteinExistence type="predicted"/>
<evidence type="ECO:0000313" key="2">
    <source>
        <dbReference type="EnsemblMetazoa" id="OVOC2274.1"/>
    </source>
</evidence>
<keyword evidence="1" id="KW-0812">Transmembrane</keyword>
<keyword evidence="1" id="KW-1133">Transmembrane helix</keyword>